<dbReference type="RefSeq" id="XP_047778565.1">
    <property type="nucleotide sequence ID" value="XM_047923877.1"/>
</dbReference>
<evidence type="ECO:0000313" key="4">
    <source>
        <dbReference type="EMBL" id="KAH9836280.1"/>
    </source>
</evidence>
<dbReference type="Proteomes" id="UP000814176">
    <property type="component" value="Unassembled WGS sequence"/>
</dbReference>
<feature type="domain" description="DUF6535" evidence="3">
    <location>
        <begin position="133"/>
        <end position="311"/>
    </location>
</feature>
<sequence length="1215" mass="136231">MKVHGDRCCNIRGANMAGKGSQVPPSGALRCGICGRRTKTPGPRSRQPVRPRILPQDHLWYHLEMVQEGSSSPGTPRSMHPGTPRTGFPPTPLSGRPRWERSMAAGETYTENPGVYDCGKTSHTASPLSDATWVQYEERFSHVDTKFVKTWDKDLDTLLLFAALFSAVLTAFVIESYQYMTPASNKTEVILQQILVALQSNGSLPANTHILDVEPDASAVPTFVRINVLWFASLVTSVSTAFLAMLSKEWLADLHEGRDDTSAEMHMRGRQIQLRYDSMREWRLSLVLPFLPFLMHVSLLLFFAGLVDFLWYFNKTVGIVAAIFVSGMVLIYVWTHIRSIFSATCPYKTSLTFLILIFVNSVRKRLSLDLPAALARVWVFMAVTYEEYWTYKDPELFRAIWDVLVVSWFGRAWRRLLTTLGDTHILPKNLWNLWARHIGLGPTNIVRLREEAYISGHPELMDARVLARMIGAYPNIGDSAQLARELCDFPALVRYRALFIDAGAIDLLVHHIFDAYRHSHLYPDDLGAKDRDMVLHQYKALARLLTEAETNDARTVIFKIQGIPVLWDFRLRRVPSYIRFWYHPEKTLTDSRLCRTDAPVDYDLDDIVLYSHMLRLQLIVSSNDWYSKEVQSSVLAFFDQLLKPDTVRDLDDDALTALANATIFVGMRPIRVERAAVKGKKTEADVESGTAVDPDDQERKLQAAHASNALTVLAALLKNRPDMGLPVLRQIGWGIWMLSRPIPRSLSGLLVPTITSFDTLAPALARLLSHQWDRNTLIDSILVLMTCFLPSRFDQQRQLGYSTDSNSEDCRQLMQALLERYPQFLRRMRMSLNPTIVAKLSNLLNIDLQDLPAFWETTDTVESSALLNTLRHVVDISGIIWDSSAGLMPEADLPPAIESSSDPTDSEPANLISEDDRTSILSATLDMLCDVCSHLERIKATRAQDMQAIYILVLRFVCRAATVHFQTWDRRPDLAPIDEKDIYGADVSVAAPGLGDRKESGFPAVQKSWSFGLGNGSESAHDLAVEIEQALRAAKAVIKEAKDVVNNPLGLKIITTLLVTIVMLQCKPENTDDPECERLKSDMLDHLRREDAEGAIGSLALILDGEDRELVDKALEVVRDPSRAEPAEVGRRSSSDGRDDDKGIFRRVGSDLRSLVQKRKALSRTANEGVRRTSQIVDTIGALKRIPTTETHSPEIVTVVVDTGGDGGSSTPQPE</sequence>
<dbReference type="InterPro" id="IPR045338">
    <property type="entry name" value="DUF6535"/>
</dbReference>
<gene>
    <name evidence="4" type="ORF">C8Q71DRAFT_761585</name>
</gene>
<dbReference type="Pfam" id="PF20153">
    <property type="entry name" value="DUF6535"/>
    <property type="match status" value="1"/>
</dbReference>
<keyword evidence="2" id="KW-0812">Transmembrane</keyword>
<evidence type="ECO:0000256" key="1">
    <source>
        <dbReference type="SAM" id="MobiDB-lite"/>
    </source>
</evidence>
<evidence type="ECO:0000256" key="2">
    <source>
        <dbReference type="SAM" id="Phobius"/>
    </source>
</evidence>
<feature type="transmembrane region" description="Helical" evidence="2">
    <location>
        <begin position="228"/>
        <end position="246"/>
    </location>
</feature>
<feature type="transmembrane region" description="Helical" evidence="2">
    <location>
        <begin position="155"/>
        <end position="174"/>
    </location>
</feature>
<reference evidence="4 5" key="1">
    <citation type="journal article" date="2021" name="Environ. Microbiol.">
        <title>Gene family expansions and transcriptome signatures uncover fungal adaptations to wood decay.</title>
        <authorList>
            <person name="Hage H."/>
            <person name="Miyauchi S."/>
            <person name="Viragh M."/>
            <person name="Drula E."/>
            <person name="Min B."/>
            <person name="Chaduli D."/>
            <person name="Navarro D."/>
            <person name="Favel A."/>
            <person name="Norest M."/>
            <person name="Lesage-Meessen L."/>
            <person name="Balint B."/>
            <person name="Merenyi Z."/>
            <person name="de Eugenio L."/>
            <person name="Morin E."/>
            <person name="Martinez A.T."/>
            <person name="Baldrian P."/>
            <person name="Stursova M."/>
            <person name="Martinez M.J."/>
            <person name="Novotny C."/>
            <person name="Magnuson J.K."/>
            <person name="Spatafora J.W."/>
            <person name="Maurice S."/>
            <person name="Pangilinan J."/>
            <person name="Andreopoulos W."/>
            <person name="LaButti K."/>
            <person name="Hundley H."/>
            <person name="Na H."/>
            <person name="Kuo A."/>
            <person name="Barry K."/>
            <person name="Lipzen A."/>
            <person name="Henrissat B."/>
            <person name="Riley R."/>
            <person name="Ahrendt S."/>
            <person name="Nagy L.G."/>
            <person name="Grigoriev I.V."/>
            <person name="Martin F."/>
            <person name="Rosso M.N."/>
        </authorList>
    </citation>
    <scope>NUCLEOTIDE SEQUENCE [LARGE SCALE GENOMIC DNA]</scope>
    <source>
        <strain evidence="4 5">CIRM-BRFM 1785</strain>
    </source>
</reference>
<evidence type="ECO:0000259" key="3">
    <source>
        <dbReference type="Pfam" id="PF20153"/>
    </source>
</evidence>
<evidence type="ECO:0000313" key="5">
    <source>
        <dbReference type="Proteomes" id="UP000814176"/>
    </source>
</evidence>
<keyword evidence="2" id="KW-0472">Membrane</keyword>
<feature type="region of interest" description="Disordered" evidence="1">
    <location>
        <begin position="1121"/>
        <end position="1144"/>
    </location>
</feature>
<feature type="region of interest" description="Disordered" evidence="1">
    <location>
        <begin position="67"/>
        <end position="97"/>
    </location>
</feature>
<comment type="caution">
    <text evidence="4">The sequence shown here is derived from an EMBL/GenBank/DDBJ whole genome shotgun (WGS) entry which is preliminary data.</text>
</comment>
<organism evidence="4 5">
    <name type="scientific">Rhodofomes roseus</name>
    <dbReference type="NCBI Taxonomy" id="34475"/>
    <lineage>
        <taxon>Eukaryota</taxon>
        <taxon>Fungi</taxon>
        <taxon>Dikarya</taxon>
        <taxon>Basidiomycota</taxon>
        <taxon>Agaricomycotina</taxon>
        <taxon>Agaricomycetes</taxon>
        <taxon>Polyporales</taxon>
        <taxon>Rhodofomes</taxon>
    </lineage>
</organism>
<feature type="transmembrane region" description="Helical" evidence="2">
    <location>
        <begin position="312"/>
        <end position="333"/>
    </location>
</feature>
<proteinExistence type="predicted"/>
<keyword evidence="2" id="KW-1133">Transmembrane helix</keyword>
<name>A0ABQ8KFX6_9APHY</name>
<accession>A0ABQ8KFX6</accession>
<feature type="transmembrane region" description="Helical" evidence="2">
    <location>
        <begin position="340"/>
        <end position="359"/>
    </location>
</feature>
<dbReference type="EMBL" id="JADCUA010000011">
    <property type="protein sequence ID" value="KAH9836280.1"/>
    <property type="molecule type" value="Genomic_DNA"/>
</dbReference>
<feature type="transmembrane region" description="Helical" evidence="2">
    <location>
        <begin position="284"/>
        <end position="306"/>
    </location>
</feature>
<protein>
    <recommendedName>
        <fullName evidence="3">DUF6535 domain-containing protein</fullName>
    </recommendedName>
</protein>
<dbReference type="GeneID" id="72004609"/>
<keyword evidence="5" id="KW-1185">Reference proteome</keyword>